<dbReference type="GO" id="GO:0007059">
    <property type="term" value="P:chromosome segregation"/>
    <property type="evidence" value="ECO:0007669"/>
    <property type="project" value="TreeGrafter"/>
</dbReference>
<organism evidence="16 17">
    <name type="scientific">Cnephaeus nilssonii</name>
    <name type="common">Northern bat</name>
    <name type="synonym">Eptesicus nilssonii</name>
    <dbReference type="NCBI Taxonomy" id="3371016"/>
    <lineage>
        <taxon>Eukaryota</taxon>
        <taxon>Metazoa</taxon>
        <taxon>Chordata</taxon>
        <taxon>Craniata</taxon>
        <taxon>Vertebrata</taxon>
        <taxon>Euteleostomi</taxon>
        <taxon>Mammalia</taxon>
        <taxon>Eutheria</taxon>
        <taxon>Laurasiatheria</taxon>
        <taxon>Chiroptera</taxon>
        <taxon>Yangochiroptera</taxon>
        <taxon>Vespertilionidae</taxon>
        <taxon>Cnephaeus</taxon>
    </lineage>
</organism>
<dbReference type="GO" id="GO:0031262">
    <property type="term" value="C:Ndc80 complex"/>
    <property type="evidence" value="ECO:0007669"/>
    <property type="project" value="TreeGrafter"/>
</dbReference>
<dbReference type="GO" id="GO:0051301">
    <property type="term" value="P:cell division"/>
    <property type="evidence" value="ECO:0007669"/>
    <property type="project" value="UniProtKB-KW"/>
</dbReference>
<evidence type="ECO:0000256" key="9">
    <source>
        <dbReference type="ARBA" id="ARBA00023054"/>
    </source>
</evidence>
<name>A0AA40IBC1_CNENI</name>
<dbReference type="Proteomes" id="UP001177744">
    <property type="component" value="Unassembled WGS sequence"/>
</dbReference>
<dbReference type="PANTHER" id="PTHR22142">
    <property type="match status" value="1"/>
</dbReference>
<evidence type="ECO:0000256" key="7">
    <source>
        <dbReference type="ARBA" id="ARBA00022776"/>
    </source>
</evidence>
<dbReference type="GO" id="GO:0005634">
    <property type="term" value="C:nucleus"/>
    <property type="evidence" value="ECO:0007669"/>
    <property type="project" value="UniProtKB-SubCell"/>
</dbReference>
<keyword evidence="8" id="KW-0995">Kinetochore</keyword>
<proteinExistence type="inferred from homology"/>
<comment type="similarity">
    <text evidence="3">Belongs to the SPC24 family.</text>
</comment>
<evidence type="ECO:0000313" key="17">
    <source>
        <dbReference type="Proteomes" id="UP001177744"/>
    </source>
</evidence>
<evidence type="ECO:0000256" key="3">
    <source>
        <dbReference type="ARBA" id="ARBA00007804"/>
    </source>
</evidence>
<evidence type="ECO:0000256" key="2">
    <source>
        <dbReference type="ARBA" id="ARBA00004629"/>
    </source>
</evidence>
<keyword evidence="9 14" id="KW-0175">Coiled coil</keyword>
<gene>
    <name evidence="16" type="ORF">QTO34_000306</name>
</gene>
<evidence type="ECO:0000256" key="6">
    <source>
        <dbReference type="ARBA" id="ARBA00022618"/>
    </source>
</evidence>
<evidence type="ECO:0000313" key="16">
    <source>
        <dbReference type="EMBL" id="KAK1346450.1"/>
    </source>
</evidence>
<keyword evidence="11" id="KW-0131">Cell cycle</keyword>
<comment type="caution">
    <text evidence="16">The sequence shown here is derived from an EMBL/GenBank/DDBJ whole genome shotgun (WGS) entry which is preliminary data.</text>
</comment>
<evidence type="ECO:0000256" key="15">
    <source>
        <dbReference type="SAM" id="MobiDB-lite"/>
    </source>
</evidence>
<feature type="coiled-coil region" evidence="14">
    <location>
        <begin position="222"/>
        <end position="295"/>
    </location>
</feature>
<dbReference type="GO" id="GO:0008017">
    <property type="term" value="F:microtubule binding"/>
    <property type="evidence" value="ECO:0007669"/>
    <property type="project" value="TreeGrafter"/>
</dbReference>
<comment type="subcellular location">
    <subcellularLocation>
        <location evidence="2">Chromosome</location>
        <location evidence="2">Centromere</location>
        <location evidence="2">Kinetochore</location>
    </subcellularLocation>
    <subcellularLocation>
        <location evidence="1">Nucleus</location>
    </subcellularLocation>
</comment>
<evidence type="ECO:0000256" key="4">
    <source>
        <dbReference type="ARBA" id="ARBA00013690"/>
    </source>
</evidence>
<evidence type="ECO:0000256" key="13">
    <source>
        <dbReference type="ARBA" id="ARBA00045419"/>
    </source>
</evidence>
<evidence type="ECO:0000256" key="12">
    <source>
        <dbReference type="ARBA" id="ARBA00023328"/>
    </source>
</evidence>
<keyword evidence="12" id="KW-0137">Centromere</keyword>
<reference evidence="16" key="1">
    <citation type="submission" date="2023-06" db="EMBL/GenBank/DDBJ databases">
        <title>Reference genome for the Northern bat (Eptesicus nilssonii), a most northern bat species.</title>
        <authorList>
            <person name="Laine V.N."/>
            <person name="Pulliainen A.T."/>
            <person name="Lilley T.M."/>
        </authorList>
    </citation>
    <scope>NUCLEOTIDE SEQUENCE</scope>
    <source>
        <strain evidence="16">BLF_Eptnil</strain>
        <tissue evidence="16">Kidney</tissue>
    </source>
</reference>
<accession>A0AA40IBC1</accession>
<evidence type="ECO:0000256" key="8">
    <source>
        <dbReference type="ARBA" id="ARBA00022838"/>
    </source>
</evidence>
<feature type="compositionally biased region" description="Polar residues" evidence="15">
    <location>
        <begin position="477"/>
        <end position="489"/>
    </location>
</feature>
<evidence type="ECO:0000256" key="1">
    <source>
        <dbReference type="ARBA" id="ARBA00004123"/>
    </source>
</evidence>
<dbReference type="EMBL" id="JAULJE010000001">
    <property type="protein sequence ID" value="KAK1346450.1"/>
    <property type="molecule type" value="Genomic_DNA"/>
</dbReference>
<keyword evidence="10" id="KW-0539">Nucleus</keyword>
<comment type="function">
    <text evidence="13">Acts as a component of the essential kinetochore-associated NDC80 complex, which is required for chromosome segregation and spindle checkpoint activity. Required for kinetochore integrity and the organization of stable microtubule binding sites in the outer plate of the kinetochore. The NDC80 complex synergistically enhances the affinity of the SKA1 complex for microtubules and may allow the NDC80 complex to track depolymerizing microtubules.</text>
</comment>
<evidence type="ECO:0000256" key="10">
    <source>
        <dbReference type="ARBA" id="ARBA00023242"/>
    </source>
</evidence>
<evidence type="ECO:0000256" key="5">
    <source>
        <dbReference type="ARBA" id="ARBA00022454"/>
    </source>
</evidence>
<feature type="compositionally biased region" description="Basic and acidic residues" evidence="15">
    <location>
        <begin position="418"/>
        <end position="455"/>
    </location>
</feature>
<dbReference type="InterPro" id="IPR013252">
    <property type="entry name" value="Ndc80_Spc24"/>
</dbReference>
<keyword evidence="17" id="KW-1185">Reference proteome</keyword>
<keyword evidence="5" id="KW-0158">Chromosome</keyword>
<protein>
    <recommendedName>
        <fullName evidence="4">Kinetochore protein Spc24</fullName>
    </recommendedName>
</protein>
<feature type="region of interest" description="Disordered" evidence="15">
    <location>
        <begin position="371"/>
        <end position="571"/>
    </location>
</feature>
<dbReference type="AlphaFoldDB" id="A0AA40IBC1"/>
<dbReference type="PANTHER" id="PTHR22142:SF2">
    <property type="entry name" value="KINETOCHORE PROTEIN SPC24"/>
    <property type="match status" value="1"/>
</dbReference>
<sequence length="571" mass="62682">MVKDNKGPQDGGAQSLQPCRSPQVLSAQLGEQQVHALVFLQHPGPRPSLLPESAFLVFAADSSWSLPSSLQTAVFIFTADSGVCSLHLRCGQSAAPVSCPARPLFTWSSWAAAIFVLLICIFPPDCLVGIAEVGSPRHTLTTHPILKLPPYLALQSYICHFVLSLLLTGRLQLASQILTVYCNGVMAAFRDMEELCQGLLSLLGANHIAQQWRLLRLYGQMMERLLERQEGAKQQLRKILKAEKDVAQSLLDAKEQACQAGAELQQIEAKLQKAKHSLKARLLQLTRKLEDLKEIEDTREGKFGRVMAGDLAATFHKPTVAAAAALSDVVVRLSRLAAAHGSYSAFCNGLKAQSNWAGQDTCYEREGGGRRIYRSSTPAKHTPAGAKAEGSGQSKGLGPGPSPDKTKLLTLQAQRPNSRLEERKNQVKDLKYKEAKDTPPEKQEEKRIQKVEDSRNGSMDLVPTKQPLASPKWDKGPTTTVEQQLTKSQLMLLRPHDAKCGPQPSPDQKRHPGPGPASPEWHLGPWAAPSGPGFVRKDVQNDVRKTPVYQLEHERNPVTDKKSHENSQDEI</sequence>
<evidence type="ECO:0000256" key="14">
    <source>
        <dbReference type="SAM" id="Coils"/>
    </source>
</evidence>
<evidence type="ECO:0000256" key="11">
    <source>
        <dbReference type="ARBA" id="ARBA00023306"/>
    </source>
</evidence>
<feature type="compositionally biased region" description="Basic and acidic residues" evidence="15">
    <location>
        <begin position="535"/>
        <end position="571"/>
    </location>
</feature>
<keyword evidence="6" id="KW-0132">Cell division</keyword>
<keyword evidence="7" id="KW-0498">Mitosis</keyword>